<protein>
    <recommendedName>
        <fullName evidence="3">Tetratricopeptide repeat protein</fullName>
    </recommendedName>
</protein>
<evidence type="ECO:0008006" key="3">
    <source>
        <dbReference type="Google" id="ProtNLM"/>
    </source>
</evidence>
<keyword evidence="2" id="KW-1185">Reference proteome</keyword>
<comment type="caution">
    <text evidence="1">The sequence shown here is derived from an EMBL/GenBank/DDBJ whole genome shotgun (WGS) entry which is preliminary data.</text>
</comment>
<evidence type="ECO:0000313" key="2">
    <source>
        <dbReference type="Proteomes" id="UP000479293"/>
    </source>
</evidence>
<dbReference type="Proteomes" id="UP000479293">
    <property type="component" value="Unassembled WGS sequence"/>
</dbReference>
<dbReference type="AlphaFoldDB" id="A0A7C9BE95"/>
<name>A0A7C9BE95_9BACT</name>
<dbReference type="EMBL" id="WHLY01000002">
    <property type="protein sequence ID" value="MPR33480.1"/>
    <property type="molecule type" value="Genomic_DNA"/>
</dbReference>
<dbReference type="Pfam" id="PF13181">
    <property type="entry name" value="TPR_8"/>
    <property type="match status" value="1"/>
</dbReference>
<proteinExistence type="predicted"/>
<organism evidence="1 2">
    <name type="scientific">Salmonirosea aquatica</name>
    <dbReference type="NCBI Taxonomy" id="2654236"/>
    <lineage>
        <taxon>Bacteria</taxon>
        <taxon>Pseudomonadati</taxon>
        <taxon>Bacteroidota</taxon>
        <taxon>Cytophagia</taxon>
        <taxon>Cytophagales</taxon>
        <taxon>Spirosomataceae</taxon>
        <taxon>Salmonirosea</taxon>
    </lineage>
</organism>
<dbReference type="PANTHER" id="PTHR12558">
    <property type="entry name" value="CELL DIVISION CYCLE 16,23,27"/>
    <property type="match status" value="1"/>
</dbReference>
<dbReference type="Gene3D" id="1.25.40.10">
    <property type="entry name" value="Tetratricopeptide repeat domain"/>
    <property type="match status" value="1"/>
</dbReference>
<accession>A0A7C9BE95</accession>
<reference evidence="1 2" key="1">
    <citation type="submission" date="2019-10" db="EMBL/GenBank/DDBJ databases">
        <title>Draft Genome Sequence of Cytophagaceae sp. SJW1-29.</title>
        <authorList>
            <person name="Choi A."/>
        </authorList>
    </citation>
    <scope>NUCLEOTIDE SEQUENCE [LARGE SCALE GENOMIC DNA]</scope>
    <source>
        <strain evidence="1 2">SJW1-29</strain>
    </source>
</reference>
<sequence length="339" mass="38928">MKYTITVFIFTTLNLNLSAQSDCKEFKELLMLKKCCISIFEKDSNDYNCNVLLGNHYLSEAINYPLALNYSNRAINSKPDSISAYILRFEILLELKENENAFKDMKFIKKNINRRESLGFGINSKFGHLSFELGLFEDAYDDYYIANKSFIDTKTGNNIFPGYLLHMARAKQELGQNEEALKFFNQSILVDNTGESLGNRAKFYIDNNQLDLAENDFESAIKKGSLTLPIMLNYAFLSKNQGQNSKYEQILKKCIELFPEEYKPIEALGFLYFEMENISGAKSIFKFGINKFPNASSLYFGYGITCFNNNEKTEGCLNIKKAMNLGDSNAFDMYKKYCN</sequence>
<dbReference type="GO" id="GO:0051301">
    <property type="term" value="P:cell division"/>
    <property type="evidence" value="ECO:0007669"/>
    <property type="project" value="TreeGrafter"/>
</dbReference>
<dbReference type="SUPFAM" id="SSF81901">
    <property type="entry name" value="HCP-like"/>
    <property type="match status" value="1"/>
</dbReference>
<evidence type="ECO:0000313" key="1">
    <source>
        <dbReference type="EMBL" id="MPR33480.1"/>
    </source>
</evidence>
<dbReference type="InterPro" id="IPR011990">
    <property type="entry name" value="TPR-like_helical_dom_sf"/>
</dbReference>
<gene>
    <name evidence="1" type="ORF">GBK04_08905</name>
</gene>
<dbReference type="RefSeq" id="WP_152758760.1">
    <property type="nucleotide sequence ID" value="NZ_WHLY01000002.1"/>
</dbReference>
<dbReference type="InterPro" id="IPR019734">
    <property type="entry name" value="TPR_rpt"/>
</dbReference>
<dbReference type="PANTHER" id="PTHR12558:SF42">
    <property type="entry name" value="ANAPHASE-PROMOTING COMPLEX SUBUNIT 7"/>
    <property type="match status" value="1"/>
</dbReference>
<dbReference type="SUPFAM" id="SSF48452">
    <property type="entry name" value="TPR-like"/>
    <property type="match status" value="1"/>
</dbReference>